<dbReference type="InterPro" id="IPR029063">
    <property type="entry name" value="SAM-dependent_MTases_sf"/>
</dbReference>
<comment type="similarity">
    <text evidence="1">Belongs to the methyltransferase superfamily. L-isoaspartyl/D-aspartyl protein methyltransferase family.</text>
</comment>
<comment type="caution">
    <text evidence="2">The sequence shown here is derived from an EMBL/GenBank/DDBJ whole genome shotgun (WGS) entry which is preliminary data.</text>
</comment>
<protein>
    <recommendedName>
        <fullName evidence="3">Protein-L-isoaspartate(D-aspartate) O-methyltransferase</fullName>
    </recommendedName>
</protein>
<dbReference type="Pfam" id="PF01135">
    <property type="entry name" value="PCMT"/>
    <property type="match status" value="1"/>
</dbReference>
<organism evidence="2">
    <name type="scientific">marine sediment metagenome</name>
    <dbReference type="NCBI Taxonomy" id="412755"/>
    <lineage>
        <taxon>unclassified sequences</taxon>
        <taxon>metagenomes</taxon>
        <taxon>ecological metagenomes</taxon>
    </lineage>
</organism>
<dbReference type="PANTHER" id="PTHR11579:SF18">
    <property type="entry name" value="PROTEIN-L-ISOASPARTATE O-METHYLTRANSFERASE"/>
    <property type="match status" value="1"/>
</dbReference>
<dbReference type="GO" id="GO:0004719">
    <property type="term" value="F:protein-L-isoaspartate (D-aspartate) O-methyltransferase activity"/>
    <property type="evidence" value="ECO:0007669"/>
    <property type="project" value="InterPro"/>
</dbReference>
<name>A0A0F9UA37_9ZZZZ</name>
<dbReference type="PANTHER" id="PTHR11579">
    <property type="entry name" value="PROTEIN-L-ISOASPARTATE O-METHYLTRANSFERASE"/>
    <property type="match status" value="1"/>
</dbReference>
<reference evidence="2" key="1">
    <citation type="journal article" date="2015" name="Nature">
        <title>Complex archaea that bridge the gap between prokaryotes and eukaryotes.</title>
        <authorList>
            <person name="Spang A."/>
            <person name="Saw J.H."/>
            <person name="Jorgensen S.L."/>
            <person name="Zaremba-Niedzwiedzka K."/>
            <person name="Martijn J."/>
            <person name="Lind A.E."/>
            <person name="van Eijk R."/>
            <person name="Schleper C."/>
            <person name="Guy L."/>
            <person name="Ettema T.J."/>
        </authorList>
    </citation>
    <scope>NUCLEOTIDE SEQUENCE</scope>
</reference>
<dbReference type="EMBL" id="LAZR01000174">
    <property type="protein sequence ID" value="KKN84202.1"/>
    <property type="molecule type" value="Genomic_DNA"/>
</dbReference>
<dbReference type="CDD" id="cd02440">
    <property type="entry name" value="AdoMet_MTases"/>
    <property type="match status" value="1"/>
</dbReference>
<dbReference type="SUPFAM" id="SSF53335">
    <property type="entry name" value="S-adenosyl-L-methionine-dependent methyltransferases"/>
    <property type="match status" value="1"/>
</dbReference>
<evidence type="ECO:0000313" key="2">
    <source>
        <dbReference type="EMBL" id="KKN84202.1"/>
    </source>
</evidence>
<proteinExistence type="inferred from homology"/>
<gene>
    <name evidence="2" type="ORF">LCGC14_0291510</name>
</gene>
<sequence length="217" mass="23732">MDFETARTKMVDNQIRTTDVTRHDILRAFLQVPREEFVPASRKPLAYIDEDLPIGNGRYIMEASPFAKLLQLAAVTPDDVVLDVGCGSGYSSAILSHLAGSVVALEENAELAAAAGDNLARLDYVTCVVVEGKLEEGYPSEAPYDVIFFEGAVERLPDTFFEQLREGGRLVVVEGVGNAAAAKLYFKDENGIVSDRFGFNCSVKPLPGFDKAREFVF</sequence>
<accession>A0A0F9UA37</accession>
<evidence type="ECO:0008006" key="3">
    <source>
        <dbReference type="Google" id="ProtNLM"/>
    </source>
</evidence>
<dbReference type="GO" id="GO:0005737">
    <property type="term" value="C:cytoplasm"/>
    <property type="evidence" value="ECO:0007669"/>
    <property type="project" value="TreeGrafter"/>
</dbReference>
<dbReference type="AlphaFoldDB" id="A0A0F9UA37"/>
<dbReference type="InterPro" id="IPR000682">
    <property type="entry name" value="PCMT"/>
</dbReference>
<evidence type="ECO:0000256" key="1">
    <source>
        <dbReference type="ARBA" id="ARBA00005369"/>
    </source>
</evidence>
<dbReference type="Gene3D" id="3.40.50.150">
    <property type="entry name" value="Vaccinia Virus protein VP39"/>
    <property type="match status" value="1"/>
</dbReference>